<dbReference type="Pfam" id="PF01609">
    <property type="entry name" value="DDE_Tnp_1"/>
    <property type="match status" value="1"/>
</dbReference>
<dbReference type="KEGG" id="hhy:Halhy_6415"/>
<dbReference type="GO" id="GO:0003677">
    <property type="term" value="F:DNA binding"/>
    <property type="evidence" value="ECO:0007669"/>
    <property type="project" value="InterPro"/>
</dbReference>
<dbReference type="STRING" id="760192.Halhy_0014"/>
<evidence type="ECO:0000313" key="5">
    <source>
        <dbReference type="EMBL" id="AEE50440.1"/>
    </source>
</evidence>
<dbReference type="RefSeq" id="WP_013762492.1">
    <property type="nucleotide sequence ID" value="NC_015510.1"/>
</dbReference>
<reference key="2">
    <citation type="submission" date="2011-04" db="EMBL/GenBank/DDBJ databases">
        <title>Complete sequence of chromosome of Haliscomenobacter hydrossis DSM 1100.</title>
        <authorList>
            <consortium name="US DOE Joint Genome Institute (JGI-PGF)"/>
            <person name="Lucas S."/>
            <person name="Han J."/>
            <person name="Lapidus A."/>
            <person name="Bruce D."/>
            <person name="Goodwin L."/>
            <person name="Pitluck S."/>
            <person name="Peters L."/>
            <person name="Kyrpides N."/>
            <person name="Mavromatis K."/>
            <person name="Ivanova N."/>
            <person name="Ovchinnikova G."/>
            <person name="Pagani I."/>
            <person name="Daligault H."/>
            <person name="Detter J.C."/>
            <person name="Han C."/>
            <person name="Land M."/>
            <person name="Hauser L."/>
            <person name="Markowitz V."/>
            <person name="Cheng J.-F."/>
            <person name="Hugenholtz P."/>
            <person name="Woyke T."/>
            <person name="Wu D."/>
            <person name="Verbarg S."/>
            <person name="Frueling A."/>
            <person name="Brambilla E."/>
            <person name="Klenk H.-P."/>
            <person name="Eisen J.A."/>
        </authorList>
    </citation>
    <scope>NUCLEOTIDE SEQUENCE</scope>
    <source>
        <strain>DSM 1100</strain>
    </source>
</reference>
<dbReference type="GO" id="GO:0004803">
    <property type="term" value="F:transposase activity"/>
    <property type="evidence" value="ECO:0007669"/>
    <property type="project" value="InterPro"/>
</dbReference>
<reference evidence="6 7" key="1">
    <citation type="journal article" date="2011" name="Stand. Genomic Sci.">
        <title>Complete genome sequence of Haliscomenobacter hydrossis type strain (O).</title>
        <authorList>
            <consortium name="US DOE Joint Genome Institute (JGI-PGF)"/>
            <person name="Daligault H."/>
            <person name="Lapidus A."/>
            <person name="Zeytun A."/>
            <person name="Nolan M."/>
            <person name="Lucas S."/>
            <person name="Del Rio T.G."/>
            <person name="Tice H."/>
            <person name="Cheng J.F."/>
            <person name="Tapia R."/>
            <person name="Han C."/>
            <person name="Goodwin L."/>
            <person name="Pitluck S."/>
            <person name="Liolios K."/>
            <person name="Pagani I."/>
            <person name="Ivanova N."/>
            <person name="Huntemann M."/>
            <person name="Mavromatis K."/>
            <person name="Mikhailova N."/>
            <person name="Pati A."/>
            <person name="Chen A."/>
            <person name="Palaniappan K."/>
            <person name="Land M."/>
            <person name="Hauser L."/>
            <person name="Brambilla E.M."/>
            <person name="Rohde M."/>
            <person name="Verbarg S."/>
            <person name="Goker M."/>
            <person name="Bristow J."/>
            <person name="Eisen J.A."/>
            <person name="Markowitz V."/>
            <person name="Hugenholtz P."/>
            <person name="Kyrpides N.C."/>
            <person name="Klenk H.P."/>
            <person name="Woyke T."/>
        </authorList>
    </citation>
    <scope>NUCLEOTIDE SEQUENCE [LARGE SCALE GENOMIC DNA]</scope>
    <source>
        <strain evidence="7">ATCC 27775 / DSM 1100 / LMG 10767 / O</strain>
        <strain evidence="6">DSM 1100</strain>
    </source>
</reference>
<dbReference type="InterPro" id="IPR025161">
    <property type="entry name" value="IS402-like_dom"/>
</dbReference>
<organism evidence="6 7">
    <name type="scientific">Haliscomenobacter hydrossis (strain ATCC 27775 / DSM 1100 / LMG 10767 / O)</name>
    <dbReference type="NCBI Taxonomy" id="760192"/>
    <lineage>
        <taxon>Bacteria</taxon>
        <taxon>Pseudomonadati</taxon>
        <taxon>Bacteroidota</taxon>
        <taxon>Saprospiria</taxon>
        <taxon>Saprospirales</taxon>
        <taxon>Haliscomenobacteraceae</taxon>
        <taxon>Haliscomenobacter</taxon>
    </lineage>
</organism>
<dbReference type="EMBL" id="CP002691">
    <property type="protein sequence ID" value="AEE54233.1"/>
    <property type="molecule type" value="Genomic_DNA"/>
</dbReference>
<feature type="domain" description="Transposase IS4-like" evidence="1">
    <location>
        <begin position="93"/>
        <end position="244"/>
    </location>
</feature>
<evidence type="ECO:0000313" key="4">
    <source>
        <dbReference type="EMBL" id="AEE50220.1"/>
    </source>
</evidence>
<gene>
    <name evidence="3" type="ordered locus">Halhy_0014</name>
    <name evidence="4" type="ordered locus">Halhy_2344</name>
    <name evidence="5" type="ordered locus">Halhy_2569</name>
    <name evidence="6" type="ordered locus">Halhy_6415</name>
</gene>
<dbReference type="HOGENOM" id="CLU_055261_0_0_10"/>
<evidence type="ECO:0000313" key="7">
    <source>
        <dbReference type="Proteomes" id="UP000008461"/>
    </source>
</evidence>
<dbReference type="OrthoDB" id="1270539at2"/>
<dbReference type="Pfam" id="PF13340">
    <property type="entry name" value="DUF4096"/>
    <property type="match status" value="1"/>
</dbReference>
<dbReference type="KEGG" id="hhy:Halhy_0014"/>
<dbReference type="PANTHER" id="PTHR30007">
    <property type="entry name" value="PHP DOMAIN PROTEIN"/>
    <property type="match status" value="1"/>
</dbReference>
<evidence type="ECO:0000259" key="1">
    <source>
        <dbReference type="Pfam" id="PF01609"/>
    </source>
</evidence>
<dbReference type="InterPro" id="IPR002559">
    <property type="entry name" value="Transposase_11"/>
</dbReference>
<accession>F4KQ72</accession>
<dbReference type="GO" id="GO:0006313">
    <property type="term" value="P:DNA transposition"/>
    <property type="evidence" value="ECO:0007669"/>
    <property type="project" value="InterPro"/>
</dbReference>
<dbReference type="eggNOG" id="COG3293">
    <property type="taxonomic scope" value="Bacteria"/>
</dbReference>
<evidence type="ECO:0000313" key="3">
    <source>
        <dbReference type="EMBL" id="AEE47928.1"/>
    </source>
</evidence>
<dbReference type="KEGG" id="hhy:Halhy_2569"/>
<dbReference type="Proteomes" id="UP000008461">
    <property type="component" value="Chromosome"/>
</dbReference>
<sequence>MTGKYQRMTDPQWEVIAKYLPVQRKREINLRDVMDAIRFIVCTGIQWRNLPEYFPKWNAVYYYFQKWTADQTLFRLNAALNELDRINQGKEAKPSLLLVDSQSVKLAPMIGTDRGFDAHKKINGRKRQLLTDSEGRIWDACAHAANLYDADGASLLFDESRMELWWPRLQKFLTDQHYQGTFSVMATDLGIHFEIRGKIGDAKGFEVIPIRWVIERTISWSNFCRRLVKDYERTIQNSVSWTICSNIYRILRRV</sequence>
<protein>
    <submittedName>
        <fullName evidence="6">Transposase IS4 family protein</fullName>
    </submittedName>
</protein>
<dbReference type="AlphaFoldDB" id="F4KQ72"/>
<proteinExistence type="predicted"/>
<dbReference type="EMBL" id="CP002691">
    <property type="protein sequence ID" value="AEE47928.1"/>
    <property type="molecule type" value="Genomic_DNA"/>
</dbReference>
<feature type="domain" description="Insertion element IS402-like" evidence="2">
    <location>
        <begin position="8"/>
        <end position="76"/>
    </location>
</feature>
<dbReference type="KEGG" id="hhy:Halhy_2344"/>
<evidence type="ECO:0000259" key="2">
    <source>
        <dbReference type="Pfam" id="PF13340"/>
    </source>
</evidence>
<evidence type="ECO:0000313" key="6">
    <source>
        <dbReference type="EMBL" id="AEE54233.1"/>
    </source>
</evidence>
<keyword evidence="7" id="KW-1185">Reference proteome</keyword>
<name>F4KQ72_HALH1</name>
<dbReference type="EMBL" id="CP002691">
    <property type="protein sequence ID" value="AEE50440.1"/>
    <property type="molecule type" value="Genomic_DNA"/>
</dbReference>
<dbReference type="EMBL" id="CP002691">
    <property type="protein sequence ID" value="AEE50220.1"/>
    <property type="molecule type" value="Genomic_DNA"/>
</dbReference>
<dbReference type="PANTHER" id="PTHR30007:SF0">
    <property type="entry name" value="TRANSPOSASE"/>
    <property type="match status" value="1"/>
</dbReference>
<dbReference type="NCBIfam" id="NF033580">
    <property type="entry name" value="transpos_IS5_3"/>
    <property type="match status" value="1"/>
</dbReference>